<dbReference type="NCBIfam" id="TIGR01512">
    <property type="entry name" value="ATPase-IB2_Cd"/>
    <property type="match status" value="1"/>
</dbReference>
<comment type="caution">
    <text evidence="10">The sequence shown here is derived from an EMBL/GenBank/DDBJ whole genome shotgun (WGS) entry which is preliminary data.</text>
</comment>
<dbReference type="SFLD" id="SFLDF00027">
    <property type="entry name" value="p-type_atpase"/>
    <property type="match status" value="1"/>
</dbReference>
<organism evidence="10 11">
    <name type="scientific">Cryobacterium sinapicolor</name>
    <dbReference type="NCBI Taxonomy" id="1259236"/>
    <lineage>
        <taxon>Bacteria</taxon>
        <taxon>Bacillati</taxon>
        <taxon>Actinomycetota</taxon>
        <taxon>Actinomycetes</taxon>
        <taxon>Micrococcales</taxon>
        <taxon>Microbacteriaceae</taxon>
        <taxon>Cryobacterium</taxon>
    </lineage>
</organism>
<keyword evidence="6 8" id="KW-1133">Transmembrane helix</keyword>
<evidence type="ECO:0000259" key="9">
    <source>
        <dbReference type="Pfam" id="PF00122"/>
    </source>
</evidence>
<keyword evidence="7 8" id="KW-0472">Membrane</keyword>
<keyword evidence="8" id="KW-1003">Cell membrane</keyword>
<protein>
    <submittedName>
        <fullName evidence="10">Cadmium-translocating P-type ATPase</fullName>
        <ecNumber evidence="10">3.6.3.3</ecNumber>
    </submittedName>
</protein>
<dbReference type="InterPro" id="IPR051014">
    <property type="entry name" value="Cation_Transport_ATPase_IB"/>
</dbReference>
<dbReference type="PANTHER" id="PTHR48085:SF5">
    <property type="entry name" value="CADMIUM_ZINC-TRANSPORTING ATPASE HMA4-RELATED"/>
    <property type="match status" value="1"/>
</dbReference>
<keyword evidence="4 8" id="KW-0479">Metal-binding</keyword>
<dbReference type="Proteomes" id="UP000297853">
    <property type="component" value="Unassembled WGS sequence"/>
</dbReference>
<evidence type="ECO:0000256" key="1">
    <source>
        <dbReference type="ARBA" id="ARBA00004651"/>
    </source>
</evidence>
<feature type="transmembrane region" description="Helical" evidence="8">
    <location>
        <begin position="68"/>
        <end position="93"/>
    </location>
</feature>
<dbReference type="Pfam" id="PF00122">
    <property type="entry name" value="E1-E2_ATPase"/>
    <property type="match status" value="1"/>
</dbReference>
<keyword evidence="11" id="KW-1185">Reference proteome</keyword>
<comment type="similarity">
    <text evidence="2 8">Belongs to the cation transport ATPase (P-type) (TC 3.A.3) family. Type IB subfamily.</text>
</comment>
<comment type="subcellular location">
    <subcellularLocation>
        <location evidence="1">Cell membrane</location>
        <topology evidence="1">Multi-pass membrane protein</topology>
    </subcellularLocation>
</comment>
<dbReference type="NCBIfam" id="TIGR01494">
    <property type="entry name" value="ATPase_P-type"/>
    <property type="match status" value="1"/>
</dbReference>
<dbReference type="PANTHER" id="PTHR48085">
    <property type="entry name" value="CADMIUM/ZINC-TRANSPORTING ATPASE HMA2-RELATED"/>
    <property type="match status" value="1"/>
</dbReference>
<keyword evidence="5" id="KW-1278">Translocase</keyword>
<evidence type="ECO:0000313" key="11">
    <source>
        <dbReference type="Proteomes" id="UP000297853"/>
    </source>
</evidence>
<keyword evidence="8" id="KW-0547">Nucleotide-binding</keyword>
<dbReference type="InterPro" id="IPR008250">
    <property type="entry name" value="ATPase_P-typ_transduc_dom_A_sf"/>
</dbReference>
<evidence type="ECO:0000313" key="10">
    <source>
        <dbReference type="EMBL" id="TFD03026.1"/>
    </source>
</evidence>
<evidence type="ECO:0000256" key="8">
    <source>
        <dbReference type="RuleBase" id="RU362081"/>
    </source>
</evidence>
<dbReference type="SFLD" id="SFLDS00003">
    <property type="entry name" value="Haloacid_Dehalogenase"/>
    <property type="match status" value="1"/>
</dbReference>
<dbReference type="GO" id="GO:0016787">
    <property type="term" value="F:hydrolase activity"/>
    <property type="evidence" value="ECO:0007669"/>
    <property type="project" value="UniProtKB-KW"/>
</dbReference>
<dbReference type="InterPro" id="IPR001757">
    <property type="entry name" value="P_typ_ATPase"/>
</dbReference>
<dbReference type="InterPro" id="IPR044492">
    <property type="entry name" value="P_typ_ATPase_HD_dom"/>
</dbReference>
<evidence type="ECO:0000256" key="6">
    <source>
        <dbReference type="ARBA" id="ARBA00022989"/>
    </source>
</evidence>
<feature type="transmembrane region" description="Helical" evidence="8">
    <location>
        <begin position="38"/>
        <end position="56"/>
    </location>
</feature>
<evidence type="ECO:0000256" key="7">
    <source>
        <dbReference type="ARBA" id="ARBA00023136"/>
    </source>
</evidence>
<feature type="transmembrane region" description="Helical" evidence="8">
    <location>
        <begin position="605"/>
        <end position="624"/>
    </location>
</feature>
<feature type="transmembrane region" description="Helical" evidence="8">
    <location>
        <begin position="139"/>
        <end position="158"/>
    </location>
</feature>
<dbReference type="SUPFAM" id="SSF56784">
    <property type="entry name" value="HAD-like"/>
    <property type="match status" value="1"/>
</dbReference>
<evidence type="ECO:0000256" key="2">
    <source>
        <dbReference type="ARBA" id="ARBA00006024"/>
    </source>
</evidence>
<dbReference type="InterPro" id="IPR027256">
    <property type="entry name" value="P-typ_ATPase_IB"/>
</dbReference>
<dbReference type="SFLD" id="SFLDG00002">
    <property type="entry name" value="C1.7:_P-type_atpase_like"/>
    <property type="match status" value="1"/>
</dbReference>
<keyword evidence="10" id="KW-0378">Hydrolase</keyword>
<dbReference type="InterPro" id="IPR023214">
    <property type="entry name" value="HAD_sf"/>
</dbReference>
<proteinExistence type="inferred from homology"/>
<dbReference type="EC" id="3.6.3.3" evidence="10"/>
<dbReference type="PROSITE" id="PS00154">
    <property type="entry name" value="ATPASE_E1_E2"/>
    <property type="match status" value="1"/>
</dbReference>
<gene>
    <name evidence="10" type="primary">cadA</name>
    <name evidence="10" type="ORF">E3T28_04085</name>
</gene>
<dbReference type="SUPFAM" id="SSF81665">
    <property type="entry name" value="Calcium ATPase, transmembrane domain M"/>
    <property type="match status" value="1"/>
</dbReference>
<evidence type="ECO:0000256" key="4">
    <source>
        <dbReference type="ARBA" id="ARBA00022723"/>
    </source>
</evidence>
<feature type="transmembrane region" description="Helical" evidence="8">
    <location>
        <begin position="302"/>
        <end position="322"/>
    </location>
</feature>
<dbReference type="Pfam" id="PF00702">
    <property type="entry name" value="Hydrolase"/>
    <property type="match status" value="1"/>
</dbReference>
<feature type="transmembrane region" description="Helical" evidence="8">
    <location>
        <begin position="12"/>
        <end position="32"/>
    </location>
</feature>
<sequence>MSSLVAAVRRYPLVTTTVLIGLIGAVLVSFGHTDAVRWLFSGFGLLVAGYETIGMVRRLRRGTLGIDVLAIMAIVATVLVGEYVATLIIVLMLTGGAALEDFAVNRAKRELDALLRRAPQIAHRLVAANGAGPSDDTGAAAVTGAAAGAIAIAIAIAVTGTGTGSGSGNGNGEVEDVPATEVRPGDLLLVRPAEIVPVDGELVSVSAAFDESSLTGESLPVERENGDAVLSGSINGQAAATIRATATAANSQYQQIIALVEEAAASKAPVVRLADRYAVPFTAVSLSIAALAWLLSGDPARFAEVLVVATPCPLLISAPVAFMGGMSRAARNGIIVKGGGVLEMLSRARTVVFDKTGTLTHGTPTIARVLPEPGFDEDELLALAASAEQYSSHVLAASVIAEARARRLELTGTETANEVPAHGVVARLGSHEVTVGKLSFIREQATDAAAAPLEGGELAIYIAVDGRFAGSIVASDRLRENAPQTLADFRALGLRDTVMLTGDARPAAEHIAALVGISQVQADCLPADKVNAVRALARRPVIMVGDGVNDAPVLAVADVGIAMGARGATAASESADVVILIDDLTRAARAVAIGQDTIRIALQSIWLGIVMSLGLMLLAAFGFIPATAGALLQEFVDLATILNALRAIGGRRDAAVQARVAARTPAPAGALSC</sequence>
<dbReference type="Gene3D" id="3.40.1110.10">
    <property type="entry name" value="Calcium-transporting ATPase, cytoplasmic domain N"/>
    <property type="match status" value="1"/>
</dbReference>
<dbReference type="SUPFAM" id="SSF81653">
    <property type="entry name" value="Calcium ATPase, transduction domain A"/>
    <property type="match status" value="1"/>
</dbReference>
<feature type="domain" description="P-type ATPase A" evidence="9">
    <location>
        <begin position="171"/>
        <end position="261"/>
    </location>
</feature>
<dbReference type="Gene3D" id="2.70.150.10">
    <property type="entry name" value="Calcium-transporting ATPase, cytoplasmic transduction domain A"/>
    <property type="match status" value="1"/>
</dbReference>
<dbReference type="RefSeq" id="WP_134428208.1">
    <property type="nucleotide sequence ID" value="NZ_SOGQ01000019.1"/>
</dbReference>
<feature type="transmembrane region" description="Helical" evidence="8">
    <location>
        <begin position="277"/>
        <end position="296"/>
    </location>
</feature>
<dbReference type="InterPro" id="IPR059000">
    <property type="entry name" value="ATPase_P-type_domA"/>
</dbReference>
<dbReference type="PRINTS" id="PR00119">
    <property type="entry name" value="CATATPASE"/>
</dbReference>
<dbReference type="InterPro" id="IPR023299">
    <property type="entry name" value="ATPase_P-typ_cyto_dom_N"/>
</dbReference>
<dbReference type="Gene3D" id="3.40.50.1000">
    <property type="entry name" value="HAD superfamily/HAD-like"/>
    <property type="match status" value="1"/>
</dbReference>
<accession>A0ABY2JDF8</accession>
<dbReference type="InterPro" id="IPR036412">
    <property type="entry name" value="HAD-like_sf"/>
</dbReference>
<keyword evidence="3 8" id="KW-0812">Transmembrane</keyword>
<dbReference type="NCBIfam" id="TIGR01525">
    <property type="entry name" value="ATPase-IB_hvy"/>
    <property type="match status" value="1"/>
</dbReference>
<keyword evidence="8" id="KW-0067">ATP-binding</keyword>
<reference evidence="10 11" key="1">
    <citation type="submission" date="2019-03" db="EMBL/GenBank/DDBJ databases">
        <title>Genomics of glacier-inhabiting Cryobacterium strains.</title>
        <authorList>
            <person name="Liu Q."/>
            <person name="Xin Y.-H."/>
        </authorList>
    </citation>
    <scope>NUCLEOTIDE SEQUENCE [LARGE SCALE GENOMIC DNA]</scope>
    <source>
        <strain evidence="10 11">TMT1-23-1</strain>
    </source>
</reference>
<name>A0ABY2JDF8_9MICO</name>
<dbReference type="EMBL" id="SOGQ01000019">
    <property type="protein sequence ID" value="TFD03026.1"/>
    <property type="molecule type" value="Genomic_DNA"/>
</dbReference>
<dbReference type="InterPro" id="IPR018303">
    <property type="entry name" value="ATPase_P-typ_P_site"/>
</dbReference>
<dbReference type="InterPro" id="IPR023298">
    <property type="entry name" value="ATPase_P-typ_TM_dom_sf"/>
</dbReference>
<evidence type="ECO:0000256" key="3">
    <source>
        <dbReference type="ARBA" id="ARBA00022692"/>
    </source>
</evidence>
<evidence type="ECO:0000256" key="5">
    <source>
        <dbReference type="ARBA" id="ARBA00022967"/>
    </source>
</evidence>